<comment type="caution">
    <text evidence="2">The sequence shown here is derived from an EMBL/GenBank/DDBJ whole genome shotgun (WGS) entry which is preliminary data.</text>
</comment>
<evidence type="ECO:0000313" key="3">
    <source>
        <dbReference type="Proteomes" id="UP000646827"/>
    </source>
</evidence>
<feature type="compositionally biased region" description="Polar residues" evidence="1">
    <location>
        <begin position="7"/>
        <end position="26"/>
    </location>
</feature>
<organism evidence="2 3">
    <name type="scientific">Circinella minor</name>
    <dbReference type="NCBI Taxonomy" id="1195481"/>
    <lineage>
        <taxon>Eukaryota</taxon>
        <taxon>Fungi</taxon>
        <taxon>Fungi incertae sedis</taxon>
        <taxon>Mucoromycota</taxon>
        <taxon>Mucoromycotina</taxon>
        <taxon>Mucoromycetes</taxon>
        <taxon>Mucorales</taxon>
        <taxon>Lichtheimiaceae</taxon>
        <taxon>Circinella</taxon>
    </lineage>
</organism>
<feature type="region of interest" description="Disordered" evidence="1">
    <location>
        <begin position="1"/>
        <end position="34"/>
    </location>
</feature>
<protein>
    <submittedName>
        <fullName evidence="2">Uncharacterized protein</fullName>
    </submittedName>
</protein>
<reference evidence="2 3" key="1">
    <citation type="submission" date="2020-12" db="EMBL/GenBank/DDBJ databases">
        <title>Metabolic potential, ecology and presence of endohyphal bacteria is reflected in genomic diversity of Mucoromycotina.</title>
        <authorList>
            <person name="Muszewska A."/>
            <person name="Okrasinska A."/>
            <person name="Steczkiewicz K."/>
            <person name="Drgas O."/>
            <person name="Orlowska M."/>
            <person name="Perlinska-Lenart U."/>
            <person name="Aleksandrzak-Piekarczyk T."/>
            <person name="Szatraj K."/>
            <person name="Zielenkiewicz U."/>
            <person name="Pilsyk S."/>
            <person name="Malc E."/>
            <person name="Mieczkowski P."/>
            <person name="Kruszewska J.S."/>
            <person name="Biernat P."/>
            <person name="Pawlowska J."/>
        </authorList>
    </citation>
    <scope>NUCLEOTIDE SEQUENCE [LARGE SCALE GENOMIC DNA]</scope>
    <source>
        <strain evidence="2 3">CBS 142.35</strain>
    </source>
</reference>
<accession>A0A8H7VEY3</accession>
<dbReference type="AlphaFoldDB" id="A0A8H7VEY3"/>
<proteinExistence type="predicted"/>
<feature type="compositionally biased region" description="Polar residues" evidence="1">
    <location>
        <begin position="98"/>
        <end position="122"/>
    </location>
</feature>
<evidence type="ECO:0000313" key="2">
    <source>
        <dbReference type="EMBL" id="KAG2216382.1"/>
    </source>
</evidence>
<dbReference type="OrthoDB" id="2283184at2759"/>
<sequence>MTEQQKRSTSSHTTTQVNNMNDNKIITQPMPRNGQERVAALKELGGTFKEGQRRVSKIATPTTSDTIPSFMDTKRIEELLKKPSKSLQEAGHEVALNDPNSVLADTSSLDPSLLKNNNKLNI</sequence>
<name>A0A8H7VEY3_9FUNG</name>
<keyword evidence="3" id="KW-1185">Reference proteome</keyword>
<feature type="region of interest" description="Disordered" evidence="1">
    <location>
        <begin position="84"/>
        <end position="122"/>
    </location>
</feature>
<dbReference type="EMBL" id="JAEPRB010000413">
    <property type="protein sequence ID" value="KAG2216382.1"/>
    <property type="molecule type" value="Genomic_DNA"/>
</dbReference>
<evidence type="ECO:0000256" key="1">
    <source>
        <dbReference type="SAM" id="MobiDB-lite"/>
    </source>
</evidence>
<gene>
    <name evidence="2" type="ORF">INT45_001446</name>
</gene>
<dbReference type="Proteomes" id="UP000646827">
    <property type="component" value="Unassembled WGS sequence"/>
</dbReference>